<evidence type="ECO:0000313" key="2">
    <source>
        <dbReference type="Proteomes" id="UP000335636"/>
    </source>
</evidence>
<proteinExistence type="predicted"/>
<feature type="non-terminal residue" evidence="1">
    <location>
        <position position="1"/>
    </location>
</feature>
<reference evidence="1" key="1">
    <citation type="submission" date="2019-04" db="EMBL/GenBank/DDBJ databases">
        <authorList>
            <person name="Alioto T."/>
            <person name="Alioto T."/>
        </authorList>
    </citation>
    <scope>NUCLEOTIDE SEQUENCE [LARGE SCALE GENOMIC DNA]</scope>
</reference>
<evidence type="ECO:0000313" key="1">
    <source>
        <dbReference type="EMBL" id="VTJ61100.1"/>
    </source>
</evidence>
<accession>A0A5E4AWB1</accession>
<dbReference type="Proteomes" id="UP000335636">
    <property type="component" value="Unassembled WGS sequence"/>
</dbReference>
<gene>
    <name evidence="1" type="ORF">MONAX_5E015908</name>
</gene>
<protein>
    <submittedName>
        <fullName evidence="1">Uncharacterized protein</fullName>
    </submittedName>
</protein>
<keyword evidence="2" id="KW-1185">Reference proteome</keyword>
<comment type="caution">
    <text evidence="1">The sequence shown here is derived from an EMBL/GenBank/DDBJ whole genome shotgun (WGS) entry which is preliminary data.</text>
</comment>
<dbReference type="EMBL" id="CABDUW010000165">
    <property type="protein sequence ID" value="VTJ61100.1"/>
    <property type="molecule type" value="Genomic_DNA"/>
</dbReference>
<organism evidence="1 2">
    <name type="scientific">Marmota monax</name>
    <name type="common">Woodchuck</name>
    <dbReference type="NCBI Taxonomy" id="9995"/>
    <lineage>
        <taxon>Eukaryota</taxon>
        <taxon>Metazoa</taxon>
        <taxon>Chordata</taxon>
        <taxon>Craniata</taxon>
        <taxon>Vertebrata</taxon>
        <taxon>Euteleostomi</taxon>
        <taxon>Mammalia</taxon>
        <taxon>Eutheria</taxon>
        <taxon>Euarchontoglires</taxon>
        <taxon>Glires</taxon>
        <taxon>Rodentia</taxon>
        <taxon>Sciuromorpha</taxon>
        <taxon>Sciuridae</taxon>
        <taxon>Xerinae</taxon>
        <taxon>Marmotini</taxon>
        <taxon>Marmota</taxon>
    </lineage>
</organism>
<name>A0A5E4AWB1_MARMO</name>
<sequence>NGKIIAKIEGANAPLINRKVTNFINEERKIIAGEMERPEYNEILLMDLDSEENEEAHGDNVDK</sequence>
<dbReference type="AlphaFoldDB" id="A0A5E4AWB1"/>